<evidence type="ECO:0000313" key="1">
    <source>
        <dbReference type="EMBL" id="RAH72081.1"/>
    </source>
</evidence>
<protein>
    <submittedName>
        <fullName evidence="1">Uncharacterized protein</fullName>
    </submittedName>
</protein>
<reference evidence="1" key="1">
    <citation type="submission" date="2018-02" db="EMBL/GenBank/DDBJ databases">
        <title>The genomes of Aspergillus section Nigri reveals drivers in fungal speciation.</title>
        <authorList>
            <consortium name="DOE Joint Genome Institute"/>
            <person name="Vesth T.C."/>
            <person name="Nybo J."/>
            <person name="Theobald S."/>
            <person name="Brandl J."/>
            <person name="Frisvad J.C."/>
            <person name="Nielsen K.F."/>
            <person name="Lyhne E.K."/>
            <person name="Kogle M.E."/>
            <person name="Kuo A."/>
            <person name="Riley R."/>
            <person name="Clum A."/>
            <person name="Nolan M."/>
            <person name="Lipzen A."/>
            <person name="Salamov A."/>
            <person name="Henrissat B."/>
            <person name="Wiebenga A."/>
            <person name="De vries R.P."/>
            <person name="Grigoriev I.V."/>
            <person name="Mortensen U.H."/>
            <person name="Andersen M.R."/>
            <person name="Baker S.E."/>
        </authorList>
    </citation>
    <scope>NUCLEOTIDE SEQUENCE</scope>
    <source>
        <strain evidence="1">CBS 121060</strain>
    </source>
</reference>
<keyword evidence="2" id="KW-1185">Reference proteome</keyword>
<organism evidence="1 2">
    <name type="scientific">Aspergillus aculeatinus CBS 121060</name>
    <dbReference type="NCBI Taxonomy" id="1448322"/>
    <lineage>
        <taxon>Eukaryota</taxon>
        <taxon>Fungi</taxon>
        <taxon>Dikarya</taxon>
        <taxon>Ascomycota</taxon>
        <taxon>Pezizomycotina</taxon>
        <taxon>Eurotiomycetes</taxon>
        <taxon>Eurotiomycetidae</taxon>
        <taxon>Eurotiales</taxon>
        <taxon>Aspergillaceae</taxon>
        <taxon>Aspergillus</taxon>
        <taxon>Aspergillus subgen. Circumdati</taxon>
    </lineage>
</organism>
<dbReference type="Proteomes" id="UP000249661">
    <property type="component" value="Unassembled WGS sequence"/>
</dbReference>
<name>A0ACD1HE76_9EURO</name>
<sequence length="196" mass="21028">MTDVQVSRAAMATLPIGQSDHMGCPVSPCNAYKPGDERTRTDSTSVLLQIHRSAVRCICSPHDGKTHINHADCDSSLVAASFPFPGSKKAVRICMCVYSVGTFECATEAGPAGHAAAIRIGGVSVHARARASSHLQVAVPTRGDKLWMPQKERETGTKRPRHCLRFSPTPLVQAAWHSLFLLSSSFDGFAACDLVN</sequence>
<dbReference type="EMBL" id="KZ824945">
    <property type="protein sequence ID" value="RAH72081.1"/>
    <property type="molecule type" value="Genomic_DNA"/>
</dbReference>
<proteinExistence type="predicted"/>
<accession>A0ACD1HE76</accession>
<gene>
    <name evidence="1" type="ORF">BO66DRAFT_37639</name>
</gene>
<evidence type="ECO:0000313" key="2">
    <source>
        <dbReference type="Proteomes" id="UP000249661"/>
    </source>
</evidence>